<dbReference type="EMBL" id="GG692431">
    <property type="protein sequence ID" value="EER38314.1"/>
    <property type="molecule type" value="Genomic_DNA"/>
</dbReference>
<organism evidence="1 2">
    <name type="scientific">Ajellomyces capsulatus (strain H143)</name>
    <name type="common">Darling's disease fungus</name>
    <name type="synonym">Histoplasma capsulatum</name>
    <dbReference type="NCBI Taxonomy" id="544712"/>
    <lineage>
        <taxon>Eukaryota</taxon>
        <taxon>Fungi</taxon>
        <taxon>Dikarya</taxon>
        <taxon>Ascomycota</taxon>
        <taxon>Pezizomycotina</taxon>
        <taxon>Eurotiomycetes</taxon>
        <taxon>Eurotiomycetidae</taxon>
        <taxon>Onygenales</taxon>
        <taxon>Ajellomycetaceae</taxon>
        <taxon>Histoplasma</taxon>
    </lineage>
</organism>
<dbReference type="VEuPathDB" id="FungiDB:HCDG_07183"/>
<proteinExistence type="predicted"/>
<name>C6HM67_AJECH</name>
<evidence type="ECO:0000313" key="1">
    <source>
        <dbReference type="EMBL" id="EER38314.1"/>
    </source>
</evidence>
<dbReference type="HOGENOM" id="CLU_2319661_0_0_1"/>
<reference evidence="2" key="1">
    <citation type="submission" date="2009-05" db="EMBL/GenBank/DDBJ databases">
        <title>The genome sequence of Ajellomyces capsulatus strain H143.</title>
        <authorList>
            <person name="Champion M."/>
            <person name="Cuomo C.A."/>
            <person name="Ma L.-J."/>
            <person name="Henn M.R."/>
            <person name="Sil A."/>
            <person name="Goldman B."/>
            <person name="Young S.K."/>
            <person name="Kodira C.D."/>
            <person name="Zeng Q."/>
            <person name="Koehrsen M."/>
            <person name="Alvarado L."/>
            <person name="Berlin A.M."/>
            <person name="Borenstein D."/>
            <person name="Chen Z."/>
            <person name="Engels R."/>
            <person name="Freedman E."/>
            <person name="Gellesch M."/>
            <person name="Goldberg J."/>
            <person name="Griggs A."/>
            <person name="Gujja S."/>
            <person name="Heiman D.I."/>
            <person name="Hepburn T.A."/>
            <person name="Howarth C."/>
            <person name="Jen D."/>
            <person name="Larson L."/>
            <person name="Lewis B."/>
            <person name="Mehta T."/>
            <person name="Park D."/>
            <person name="Pearson M."/>
            <person name="Roberts A."/>
            <person name="Saif S."/>
            <person name="Shea T.D."/>
            <person name="Shenoy N."/>
            <person name="Sisk P."/>
            <person name="Stolte C."/>
            <person name="Sykes S."/>
            <person name="Walk T."/>
            <person name="White J."/>
            <person name="Yandava C."/>
            <person name="Klein B."/>
            <person name="McEwen J.G."/>
            <person name="Puccia R."/>
            <person name="Goldman G.H."/>
            <person name="Felipe M.S."/>
            <person name="Nino-Vega G."/>
            <person name="San-Blas G."/>
            <person name="Taylor J.W."/>
            <person name="Mendoza L."/>
            <person name="Galagan J.E."/>
            <person name="Nusbaum C."/>
            <person name="Birren B.W."/>
        </authorList>
    </citation>
    <scope>NUCLEOTIDE SEQUENCE [LARGE SCALE GENOMIC DNA]</scope>
    <source>
        <strain evidence="2">H143</strain>
    </source>
</reference>
<evidence type="ECO:0000313" key="2">
    <source>
        <dbReference type="Proteomes" id="UP000002624"/>
    </source>
</evidence>
<dbReference type="AlphaFoldDB" id="C6HM67"/>
<sequence>MEQTPTIQFIWRCVALRRGFAKLLGRYWGILNRSKPFNSFRSGSKKICEVHGNEVCVLSVNSQHQIQCSMHVNEMAEKQLGKMFTSSQSLFRSSESIGV</sequence>
<protein>
    <submittedName>
        <fullName evidence="1">Uncharacterized protein</fullName>
    </submittedName>
</protein>
<gene>
    <name evidence="1" type="ORF">HCDG_07183</name>
</gene>
<accession>C6HM67</accession>
<dbReference type="Proteomes" id="UP000002624">
    <property type="component" value="Unassembled WGS sequence"/>
</dbReference>